<dbReference type="PANTHER" id="PTHR12483">
    <property type="entry name" value="SOLUTE CARRIER FAMILY 31 COPPER TRANSPORTERS"/>
    <property type="match status" value="1"/>
</dbReference>
<feature type="transmembrane region" description="Helical" evidence="5">
    <location>
        <begin position="189"/>
        <end position="215"/>
    </location>
</feature>
<keyword evidence="3 5" id="KW-1133">Transmembrane helix</keyword>
<keyword evidence="5" id="KW-0813">Transport</keyword>
<dbReference type="PANTHER" id="PTHR12483:SF27">
    <property type="entry name" value="COPPER TRANSPORT PROTEIN CTR1"/>
    <property type="match status" value="1"/>
</dbReference>
<comment type="subcellular location">
    <subcellularLocation>
        <location evidence="1 5">Membrane</location>
        <topology evidence="1 5">Multi-pass membrane protein</topology>
    </subcellularLocation>
</comment>
<dbReference type="EMBL" id="SDIL01000052">
    <property type="protein sequence ID" value="RXK38187.1"/>
    <property type="molecule type" value="Genomic_DNA"/>
</dbReference>
<accession>A0A4V1M3V5</accession>
<proteinExistence type="inferred from homology"/>
<comment type="similarity">
    <text evidence="5">Belongs to the copper transporter (Ctr) (TC 1.A.56) family. SLC31A subfamily.</text>
</comment>
<comment type="caution">
    <text evidence="6">The sequence shown here is derived from an EMBL/GenBank/DDBJ whole genome shotgun (WGS) entry which is preliminary data.</text>
</comment>
<dbReference type="GO" id="GO:0005375">
    <property type="term" value="F:copper ion transmembrane transporter activity"/>
    <property type="evidence" value="ECO:0007669"/>
    <property type="project" value="UniProtKB-UniRule"/>
</dbReference>
<keyword evidence="4 5" id="KW-0472">Membrane</keyword>
<evidence type="ECO:0000256" key="3">
    <source>
        <dbReference type="ARBA" id="ARBA00022989"/>
    </source>
</evidence>
<dbReference type="InParanoid" id="A0A4V1M3V5"/>
<dbReference type="STRING" id="5217.A0A4V1M3V5"/>
<protein>
    <recommendedName>
        <fullName evidence="5">Copper transport protein</fullName>
    </recommendedName>
</protein>
<evidence type="ECO:0000313" key="7">
    <source>
        <dbReference type="Proteomes" id="UP000289152"/>
    </source>
</evidence>
<organism evidence="6 7">
    <name type="scientific">Tremella mesenterica</name>
    <name type="common">Jelly fungus</name>
    <dbReference type="NCBI Taxonomy" id="5217"/>
    <lineage>
        <taxon>Eukaryota</taxon>
        <taxon>Fungi</taxon>
        <taxon>Dikarya</taxon>
        <taxon>Basidiomycota</taxon>
        <taxon>Agaricomycotina</taxon>
        <taxon>Tremellomycetes</taxon>
        <taxon>Tremellales</taxon>
        <taxon>Tremellaceae</taxon>
        <taxon>Tremella</taxon>
    </lineage>
</organism>
<name>A0A4V1M3V5_TREME</name>
<gene>
    <name evidence="6" type="ORF">M231_04561</name>
</gene>
<dbReference type="AlphaFoldDB" id="A0A4V1M3V5"/>
<keyword evidence="5" id="KW-0406">Ion transport</keyword>
<keyword evidence="2 5" id="KW-0812">Transmembrane</keyword>
<reference evidence="6 7" key="1">
    <citation type="submission" date="2016-06" db="EMBL/GenBank/DDBJ databases">
        <title>Evolution of pathogenesis and genome organization in the Tremellales.</title>
        <authorList>
            <person name="Cuomo C."/>
            <person name="Litvintseva A."/>
            <person name="Heitman J."/>
            <person name="Chen Y."/>
            <person name="Sun S."/>
            <person name="Springer D."/>
            <person name="Dromer F."/>
            <person name="Young S."/>
            <person name="Zeng Q."/>
            <person name="Chapman S."/>
            <person name="Gujja S."/>
            <person name="Saif S."/>
            <person name="Birren B."/>
        </authorList>
    </citation>
    <scope>NUCLEOTIDE SEQUENCE [LARGE SCALE GENOMIC DNA]</scope>
    <source>
        <strain evidence="6 7">ATCC 28783</strain>
    </source>
</reference>
<evidence type="ECO:0000256" key="2">
    <source>
        <dbReference type="ARBA" id="ARBA00022692"/>
    </source>
</evidence>
<keyword evidence="7" id="KW-1185">Reference proteome</keyword>
<evidence type="ECO:0000256" key="5">
    <source>
        <dbReference type="RuleBase" id="RU367022"/>
    </source>
</evidence>
<keyword evidence="5" id="KW-0187">Copper transport</keyword>
<evidence type="ECO:0000256" key="4">
    <source>
        <dbReference type="ARBA" id="ARBA00023136"/>
    </source>
</evidence>
<dbReference type="GO" id="GO:0005886">
    <property type="term" value="C:plasma membrane"/>
    <property type="evidence" value="ECO:0007669"/>
    <property type="project" value="TreeGrafter"/>
</dbReference>
<dbReference type="OrthoDB" id="73901at2759"/>
<feature type="transmembrane region" description="Helical" evidence="5">
    <location>
        <begin position="33"/>
        <end position="60"/>
    </location>
</feature>
<dbReference type="VEuPathDB" id="FungiDB:TREMEDRAFT_70320"/>
<dbReference type="InterPro" id="IPR007274">
    <property type="entry name" value="Cop_transporter"/>
</dbReference>
<evidence type="ECO:0000256" key="1">
    <source>
        <dbReference type="ARBA" id="ARBA00004141"/>
    </source>
</evidence>
<evidence type="ECO:0000313" key="6">
    <source>
        <dbReference type="EMBL" id="RXK38187.1"/>
    </source>
</evidence>
<dbReference type="Proteomes" id="UP000289152">
    <property type="component" value="Unassembled WGS sequence"/>
</dbReference>
<dbReference type="Pfam" id="PF04145">
    <property type="entry name" value="Ctr"/>
    <property type="match status" value="1"/>
</dbReference>
<keyword evidence="5" id="KW-0186">Copper</keyword>
<sequence length="234" mass="25802">MDADMSGMTDGMSTGGTDMPMKMWFHGTIGTDMLWFASWMPTSGGATAGVCIGLFLLGVFERYLMAFRRACDVAWSKGQVGFSSTHSSGRITLPTKPQAVYTRTETENLAPSPSYASIGPASNTTILTVDRQSERDEKDLADVDLEDGSNSHLPRAVRRMGADREGRWSRPFRWGVDVPRGMLQALQTLVHYLLMLAVMSFNIWWVMCIVLGAGVGEALFGRFGSTHTHMEHTH</sequence>